<sequence length="71" mass="8152">MPHIPNHPWLYPKSTVPAPQADTILTATRPAWNHMEEVIYDLGGFKWRGCNGSLLEVTHIVNAKQCRDLWE</sequence>
<name>A0A0C9US44_SPHS4</name>
<protein>
    <submittedName>
        <fullName evidence="1">Uncharacterized protein</fullName>
    </submittedName>
</protein>
<organism evidence="1 2">
    <name type="scientific">Sphaerobolus stellatus (strain SS14)</name>
    <dbReference type="NCBI Taxonomy" id="990650"/>
    <lineage>
        <taxon>Eukaryota</taxon>
        <taxon>Fungi</taxon>
        <taxon>Dikarya</taxon>
        <taxon>Basidiomycota</taxon>
        <taxon>Agaricomycotina</taxon>
        <taxon>Agaricomycetes</taxon>
        <taxon>Phallomycetidae</taxon>
        <taxon>Geastrales</taxon>
        <taxon>Sphaerobolaceae</taxon>
        <taxon>Sphaerobolus</taxon>
    </lineage>
</organism>
<keyword evidence="2" id="KW-1185">Reference proteome</keyword>
<accession>A0A0C9US44</accession>
<dbReference type="Proteomes" id="UP000054279">
    <property type="component" value="Unassembled WGS sequence"/>
</dbReference>
<dbReference type="HOGENOM" id="CLU_2741676_0_0_1"/>
<evidence type="ECO:0000313" key="2">
    <source>
        <dbReference type="Proteomes" id="UP000054279"/>
    </source>
</evidence>
<evidence type="ECO:0000313" key="1">
    <source>
        <dbReference type="EMBL" id="KIJ28030.1"/>
    </source>
</evidence>
<proteinExistence type="predicted"/>
<dbReference type="AlphaFoldDB" id="A0A0C9US44"/>
<reference evidence="1 2" key="1">
    <citation type="submission" date="2014-06" db="EMBL/GenBank/DDBJ databases">
        <title>Evolutionary Origins and Diversification of the Mycorrhizal Mutualists.</title>
        <authorList>
            <consortium name="DOE Joint Genome Institute"/>
            <consortium name="Mycorrhizal Genomics Consortium"/>
            <person name="Kohler A."/>
            <person name="Kuo A."/>
            <person name="Nagy L.G."/>
            <person name="Floudas D."/>
            <person name="Copeland A."/>
            <person name="Barry K.W."/>
            <person name="Cichocki N."/>
            <person name="Veneault-Fourrey C."/>
            <person name="LaButti K."/>
            <person name="Lindquist E.A."/>
            <person name="Lipzen A."/>
            <person name="Lundell T."/>
            <person name="Morin E."/>
            <person name="Murat C."/>
            <person name="Riley R."/>
            <person name="Ohm R."/>
            <person name="Sun H."/>
            <person name="Tunlid A."/>
            <person name="Henrissat B."/>
            <person name="Grigoriev I.V."/>
            <person name="Hibbett D.S."/>
            <person name="Martin F."/>
        </authorList>
    </citation>
    <scope>NUCLEOTIDE SEQUENCE [LARGE SCALE GENOMIC DNA]</scope>
    <source>
        <strain evidence="1 2">SS14</strain>
    </source>
</reference>
<dbReference type="EMBL" id="KN837317">
    <property type="protein sequence ID" value="KIJ28030.1"/>
    <property type="molecule type" value="Genomic_DNA"/>
</dbReference>
<gene>
    <name evidence="1" type="ORF">M422DRAFT_270717</name>
</gene>